<dbReference type="PANTHER" id="PTHR46393">
    <property type="entry name" value="SUSHI DOMAIN-CONTAINING PROTEIN"/>
    <property type="match status" value="1"/>
</dbReference>
<dbReference type="eggNOG" id="KOG4297">
    <property type="taxonomic scope" value="Eukaryota"/>
</dbReference>
<comment type="caution">
    <text evidence="11">Lacks conserved residue(s) required for the propagation of feature annotation.</text>
</comment>
<feature type="domain" description="Sushi" evidence="14">
    <location>
        <begin position="5"/>
        <end position="62"/>
    </location>
</feature>
<feature type="disulfide bond" evidence="11">
    <location>
        <begin position="384"/>
        <end position="411"/>
    </location>
</feature>
<dbReference type="InterPro" id="IPR000436">
    <property type="entry name" value="Sushi_SCR_CCP_dom"/>
</dbReference>
<feature type="domain" description="Sushi" evidence="14">
    <location>
        <begin position="179"/>
        <end position="236"/>
    </location>
</feature>
<keyword evidence="9 11" id="KW-1015">Disulfide bond</keyword>
<feature type="domain" description="Sushi" evidence="14">
    <location>
        <begin position="356"/>
        <end position="413"/>
    </location>
</feature>
<evidence type="ECO:0000256" key="1">
    <source>
        <dbReference type="ARBA" id="ARBA00004613"/>
    </source>
</evidence>
<protein>
    <recommendedName>
        <fullName evidence="16">Sushi, von Willebrand factor type A, EGF and pentraxin domain-containing protein 1</fullName>
    </recommendedName>
</protein>
<evidence type="ECO:0000256" key="6">
    <source>
        <dbReference type="ARBA" id="ARBA00022737"/>
    </source>
</evidence>
<feature type="disulfide bond" evidence="11">
    <location>
        <begin position="207"/>
        <end position="234"/>
    </location>
</feature>
<feature type="domain" description="G-protein coupled receptors family 2 profile 1" evidence="13">
    <location>
        <begin position="122"/>
        <end position="246"/>
    </location>
</feature>
<keyword evidence="2" id="KW-0964">Secreted</keyword>
<feature type="region of interest" description="Disordered" evidence="12">
    <location>
        <begin position="409"/>
        <end position="432"/>
    </location>
</feature>
<dbReference type="GO" id="GO:0007155">
    <property type="term" value="P:cell adhesion"/>
    <property type="evidence" value="ECO:0007669"/>
    <property type="project" value="UniProtKB-KW"/>
</dbReference>
<gene>
    <name evidence="15" type="ORF">BRAFLDRAFT_235822</name>
</gene>
<dbReference type="GO" id="GO:0016020">
    <property type="term" value="C:membrane"/>
    <property type="evidence" value="ECO:0007669"/>
    <property type="project" value="InterPro"/>
</dbReference>
<feature type="disulfide bond" evidence="11">
    <location>
        <begin position="268"/>
        <end position="295"/>
    </location>
</feature>
<feature type="disulfide bond" evidence="11">
    <location>
        <begin position="326"/>
        <end position="353"/>
    </location>
</feature>
<evidence type="ECO:0000256" key="10">
    <source>
        <dbReference type="ARBA" id="ARBA00023180"/>
    </source>
</evidence>
<keyword evidence="5" id="KW-0732">Signal</keyword>
<evidence type="ECO:0000256" key="5">
    <source>
        <dbReference type="ARBA" id="ARBA00022729"/>
    </source>
</evidence>
<keyword evidence="8" id="KW-0130">Cell adhesion</keyword>
<keyword evidence="7" id="KW-0106">Calcium</keyword>
<sequence length="459" mass="48407">SCFITECPTLSNPTNGAVIYSSRKYGDVASYSCNTGYNLNGYSTRTCQSSGSWSYSAPTCAVVQCPTLPNPTNGAVSYSFRYTGDVASYSCNTGYNLAGSSTRTCQSSGYWSGYAPTCQAVQCPTLYNPTNGDVSYSSRNYGDVASYSCNTGYNLNGYSTRTCQSSGSWSQTAPACAAVQCPTLSNPTNGAVSYSSRNYGDVASYSCNTGYNLNGYSTRTCQSSGSWSYSAPTCEGINTGQCPTLSNPTNGAVSYSSRNYGDVAFYSCNTGYNLNGYSTRTCQSSGSWSYSAPTCEVVQCPTLSNPTNGAVNYSSKNYGDVASYSCNTGYNLNGFFTRTCQSSGSWSQTAPTCGVVQCPFPNNPTNGAVSYNSRNYGDVASYSCSAGYNLNGFSTQTCQSSESWSPSAPTCDRNLTWSGSPPTSPDNGGMNGGNNYQDVVTFTCNIGYELVGSSSVTCQ</sequence>
<evidence type="ECO:0000259" key="13">
    <source>
        <dbReference type="PROSITE" id="PS50227"/>
    </source>
</evidence>
<evidence type="ECO:0008006" key="16">
    <source>
        <dbReference type="Google" id="ProtNLM"/>
    </source>
</evidence>
<dbReference type="PROSITE" id="PS50923">
    <property type="entry name" value="SUSHI"/>
    <property type="match status" value="7"/>
</dbReference>
<dbReference type="GO" id="GO:0004930">
    <property type="term" value="F:G protein-coupled receptor activity"/>
    <property type="evidence" value="ECO:0007669"/>
    <property type="project" value="InterPro"/>
</dbReference>
<dbReference type="GO" id="GO:0005576">
    <property type="term" value="C:extracellular region"/>
    <property type="evidence" value="ECO:0007669"/>
    <property type="project" value="UniProtKB-SubCell"/>
</dbReference>
<dbReference type="InParanoid" id="C3ZNN0"/>
<evidence type="ECO:0000256" key="3">
    <source>
        <dbReference type="ARBA" id="ARBA00022536"/>
    </source>
</evidence>
<keyword evidence="10" id="KW-0325">Glycoprotein</keyword>
<proteinExistence type="predicted"/>
<feature type="disulfide bond" evidence="11">
    <location>
        <begin position="91"/>
        <end position="118"/>
    </location>
</feature>
<dbReference type="PROSITE" id="PS50227">
    <property type="entry name" value="G_PROTEIN_RECEP_F2_3"/>
    <property type="match status" value="1"/>
</dbReference>
<feature type="disulfide bond" evidence="11">
    <location>
        <begin position="149"/>
        <end position="176"/>
    </location>
</feature>
<evidence type="ECO:0000256" key="4">
    <source>
        <dbReference type="ARBA" id="ARBA00022659"/>
    </source>
</evidence>
<feature type="domain" description="Sushi" evidence="14">
    <location>
        <begin position="240"/>
        <end position="297"/>
    </location>
</feature>
<dbReference type="SMART" id="SM00032">
    <property type="entry name" value="CCP"/>
    <property type="match status" value="8"/>
</dbReference>
<keyword evidence="6" id="KW-0677">Repeat</keyword>
<dbReference type="InterPro" id="IPR035976">
    <property type="entry name" value="Sushi/SCR/CCP_sf"/>
</dbReference>
<dbReference type="STRING" id="7739.C3ZNN0"/>
<keyword evidence="4 11" id="KW-0768">Sushi</keyword>
<evidence type="ECO:0000256" key="2">
    <source>
        <dbReference type="ARBA" id="ARBA00022525"/>
    </source>
</evidence>
<accession>C3ZNN0</accession>
<dbReference type="PANTHER" id="PTHR46393:SF7">
    <property type="entry name" value="COMPLEMENT C2"/>
    <property type="match status" value="1"/>
</dbReference>
<dbReference type="FunFam" id="2.10.70.10:FF:000064">
    <property type="entry name" value="Fibulin 7"/>
    <property type="match status" value="6"/>
</dbReference>
<dbReference type="CDD" id="cd00033">
    <property type="entry name" value="CCP"/>
    <property type="match status" value="8"/>
</dbReference>
<dbReference type="InterPro" id="IPR001879">
    <property type="entry name" value="GPCR_2_extracellular_dom"/>
</dbReference>
<dbReference type="Gene3D" id="2.10.70.10">
    <property type="entry name" value="Complement Module, domain 1"/>
    <property type="match status" value="8"/>
</dbReference>
<organism>
    <name type="scientific">Branchiostoma floridae</name>
    <name type="common">Florida lancelet</name>
    <name type="synonym">Amphioxus</name>
    <dbReference type="NCBI Taxonomy" id="7739"/>
    <lineage>
        <taxon>Eukaryota</taxon>
        <taxon>Metazoa</taxon>
        <taxon>Chordata</taxon>
        <taxon>Cephalochordata</taxon>
        <taxon>Leptocardii</taxon>
        <taxon>Amphioxiformes</taxon>
        <taxon>Branchiostomatidae</taxon>
        <taxon>Branchiostoma</taxon>
    </lineage>
</organism>
<dbReference type="SUPFAM" id="SSF57535">
    <property type="entry name" value="Complement control module/SCR domain"/>
    <property type="match status" value="8"/>
</dbReference>
<comment type="subcellular location">
    <subcellularLocation>
        <location evidence="1">Secreted</location>
    </subcellularLocation>
</comment>
<evidence type="ECO:0000256" key="8">
    <source>
        <dbReference type="ARBA" id="ARBA00022889"/>
    </source>
</evidence>
<evidence type="ECO:0000256" key="9">
    <source>
        <dbReference type="ARBA" id="ARBA00023157"/>
    </source>
</evidence>
<dbReference type="EMBL" id="GG666652">
    <property type="protein sequence ID" value="EEN45882.1"/>
    <property type="molecule type" value="Genomic_DNA"/>
</dbReference>
<evidence type="ECO:0000256" key="7">
    <source>
        <dbReference type="ARBA" id="ARBA00022837"/>
    </source>
</evidence>
<feature type="non-terminal residue" evidence="15">
    <location>
        <position position="1"/>
    </location>
</feature>
<keyword evidence="3" id="KW-0245">EGF-like domain</keyword>
<feature type="domain" description="Sushi" evidence="14">
    <location>
        <begin position="121"/>
        <end position="178"/>
    </location>
</feature>
<evidence type="ECO:0000256" key="12">
    <source>
        <dbReference type="SAM" id="MobiDB-lite"/>
    </source>
</evidence>
<reference evidence="15" key="1">
    <citation type="journal article" date="2008" name="Nature">
        <title>The amphioxus genome and the evolution of the chordate karyotype.</title>
        <authorList>
            <consortium name="US DOE Joint Genome Institute (JGI-PGF)"/>
            <person name="Putnam N.H."/>
            <person name="Butts T."/>
            <person name="Ferrier D.E.K."/>
            <person name="Furlong R.F."/>
            <person name="Hellsten U."/>
            <person name="Kawashima T."/>
            <person name="Robinson-Rechavi M."/>
            <person name="Shoguchi E."/>
            <person name="Terry A."/>
            <person name="Yu J.-K."/>
            <person name="Benito-Gutierrez E.L."/>
            <person name="Dubchak I."/>
            <person name="Garcia-Fernandez J."/>
            <person name="Gibson-Brown J.J."/>
            <person name="Grigoriev I.V."/>
            <person name="Horton A.C."/>
            <person name="de Jong P.J."/>
            <person name="Jurka J."/>
            <person name="Kapitonov V.V."/>
            <person name="Kohara Y."/>
            <person name="Kuroki Y."/>
            <person name="Lindquist E."/>
            <person name="Lucas S."/>
            <person name="Osoegawa K."/>
            <person name="Pennacchio L.A."/>
            <person name="Salamov A.A."/>
            <person name="Satou Y."/>
            <person name="Sauka-Spengler T."/>
            <person name="Schmutz J."/>
            <person name="Shin-I T."/>
            <person name="Toyoda A."/>
            <person name="Bronner-Fraser M."/>
            <person name="Fujiyama A."/>
            <person name="Holland L.Z."/>
            <person name="Holland P.W.H."/>
            <person name="Satoh N."/>
            <person name="Rokhsar D.S."/>
        </authorList>
    </citation>
    <scope>NUCLEOTIDE SEQUENCE [LARGE SCALE GENOMIC DNA]</scope>
    <source>
        <strain evidence="15">S238N-H82</strain>
        <tissue evidence="15">Testes</tissue>
    </source>
</reference>
<name>C3ZNN0_BRAFL</name>
<feature type="domain" description="Sushi" evidence="14">
    <location>
        <begin position="298"/>
        <end position="355"/>
    </location>
</feature>
<feature type="compositionally biased region" description="Polar residues" evidence="12">
    <location>
        <begin position="409"/>
        <end position="421"/>
    </location>
</feature>
<evidence type="ECO:0000256" key="11">
    <source>
        <dbReference type="PROSITE-ProRule" id="PRU00302"/>
    </source>
</evidence>
<dbReference type="AlphaFoldDB" id="C3ZNN0"/>
<dbReference type="Pfam" id="PF00084">
    <property type="entry name" value="Sushi"/>
    <property type="match status" value="8"/>
</dbReference>
<feature type="non-terminal residue" evidence="15">
    <location>
        <position position="459"/>
    </location>
</feature>
<feature type="domain" description="Sushi" evidence="14">
    <location>
        <begin position="63"/>
        <end position="120"/>
    </location>
</feature>
<evidence type="ECO:0000313" key="15">
    <source>
        <dbReference type="EMBL" id="EEN45882.1"/>
    </source>
</evidence>
<evidence type="ECO:0000259" key="14">
    <source>
        <dbReference type="PROSITE" id="PS50923"/>
    </source>
</evidence>
<feature type="disulfide bond" evidence="11">
    <location>
        <begin position="33"/>
        <end position="60"/>
    </location>
</feature>